<organism evidence="2 3">
    <name type="scientific">Candidatus Brocadia fulgida</name>
    <dbReference type="NCBI Taxonomy" id="380242"/>
    <lineage>
        <taxon>Bacteria</taxon>
        <taxon>Pseudomonadati</taxon>
        <taxon>Planctomycetota</taxon>
        <taxon>Candidatus Brocadiia</taxon>
        <taxon>Candidatus Brocadiales</taxon>
        <taxon>Candidatus Brocadiaceae</taxon>
        <taxon>Candidatus Brocadia</taxon>
    </lineage>
</organism>
<dbReference type="EMBL" id="LAQJ01000186">
    <property type="protein sequence ID" value="KKO19507.1"/>
    <property type="molecule type" value="Genomic_DNA"/>
</dbReference>
<proteinExistence type="predicted"/>
<dbReference type="Proteomes" id="UP000034954">
    <property type="component" value="Unassembled WGS sequence"/>
</dbReference>
<reference evidence="2 3" key="1">
    <citation type="journal article" date="2013" name="BMC Microbiol.">
        <title>Identification of the type II cytochrome c maturation pathway in anammox bacteria by comparative genomics.</title>
        <authorList>
            <person name="Ferousi C."/>
            <person name="Speth D.R."/>
            <person name="Reimann J."/>
            <person name="Op den Camp H.J."/>
            <person name="Allen J.W."/>
            <person name="Keltjens J.T."/>
            <person name="Jetten M.S."/>
        </authorList>
    </citation>
    <scope>NUCLEOTIDE SEQUENCE [LARGE SCALE GENOMIC DNA]</scope>
    <source>
        <strain evidence="2">RU1</strain>
    </source>
</reference>
<evidence type="ECO:0000313" key="2">
    <source>
        <dbReference type="EMBL" id="KKO19507.1"/>
    </source>
</evidence>
<feature type="compositionally biased region" description="Polar residues" evidence="1">
    <location>
        <begin position="1"/>
        <end position="11"/>
    </location>
</feature>
<keyword evidence="3" id="KW-1185">Reference proteome</keyword>
<gene>
    <name evidence="2" type="ORF">BROFUL_01784</name>
</gene>
<protein>
    <submittedName>
        <fullName evidence="2">Uncharacterized protein</fullName>
    </submittedName>
</protein>
<evidence type="ECO:0000313" key="3">
    <source>
        <dbReference type="Proteomes" id="UP000034954"/>
    </source>
</evidence>
<sequence length="99" mass="11301">MNEAKNTNPGGKSSKRPISGQKPSDKKPQKERLKQPDIRTKSGEEMNPALSLAKKIDDMIGEIELRPIKSFEKNEQGRLLQAYEKLISRVVREINNSRR</sequence>
<accession>A0A0M2UUL1</accession>
<dbReference type="AlphaFoldDB" id="A0A0M2UUL1"/>
<feature type="region of interest" description="Disordered" evidence="1">
    <location>
        <begin position="1"/>
        <end position="49"/>
    </location>
</feature>
<feature type="compositionally biased region" description="Basic and acidic residues" evidence="1">
    <location>
        <begin position="23"/>
        <end position="44"/>
    </location>
</feature>
<name>A0A0M2UUL1_9BACT</name>
<comment type="caution">
    <text evidence="2">The sequence shown here is derived from an EMBL/GenBank/DDBJ whole genome shotgun (WGS) entry which is preliminary data.</text>
</comment>
<evidence type="ECO:0000256" key="1">
    <source>
        <dbReference type="SAM" id="MobiDB-lite"/>
    </source>
</evidence>